<dbReference type="SMART" id="SM00900">
    <property type="entry name" value="FMN_bind"/>
    <property type="match status" value="1"/>
</dbReference>
<keyword evidence="2" id="KW-0597">Phosphoprotein</keyword>
<dbReference type="Pfam" id="PF04205">
    <property type="entry name" value="FMN_bind"/>
    <property type="match status" value="1"/>
</dbReference>
<keyword evidence="3" id="KW-0285">Flavoprotein</keyword>
<evidence type="ECO:0000259" key="6">
    <source>
        <dbReference type="SMART" id="SM00900"/>
    </source>
</evidence>
<evidence type="ECO:0000256" key="3">
    <source>
        <dbReference type="ARBA" id="ARBA00022630"/>
    </source>
</evidence>
<dbReference type="PANTHER" id="PTHR36118">
    <property type="entry name" value="ION-TRANSLOCATING OXIDOREDUCTASE COMPLEX SUBUNIT G"/>
    <property type="match status" value="1"/>
</dbReference>
<dbReference type="InterPro" id="IPR007329">
    <property type="entry name" value="FMN-bd"/>
</dbReference>
<dbReference type="EMBL" id="UINC01017471">
    <property type="protein sequence ID" value="SVA72480.1"/>
    <property type="molecule type" value="Genomic_DNA"/>
</dbReference>
<accession>A0A381Y6G0</accession>
<evidence type="ECO:0000256" key="5">
    <source>
        <dbReference type="ARBA" id="ARBA00022982"/>
    </source>
</evidence>
<reference evidence="7" key="1">
    <citation type="submission" date="2018-05" db="EMBL/GenBank/DDBJ databases">
        <authorList>
            <person name="Lanie J.A."/>
            <person name="Ng W.-L."/>
            <person name="Kazmierczak K.M."/>
            <person name="Andrzejewski T.M."/>
            <person name="Davidsen T.M."/>
            <person name="Wayne K.J."/>
            <person name="Tettelin H."/>
            <person name="Glass J.I."/>
            <person name="Rusch D."/>
            <person name="Podicherti R."/>
            <person name="Tsui H.-C.T."/>
            <person name="Winkler M.E."/>
        </authorList>
    </citation>
    <scope>NUCLEOTIDE SEQUENCE</scope>
</reference>
<evidence type="ECO:0000313" key="7">
    <source>
        <dbReference type="EMBL" id="SVA72480.1"/>
    </source>
</evidence>
<dbReference type="GO" id="GO:0022900">
    <property type="term" value="P:electron transport chain"/>
    <property type="evidence" value="ECO:0007669"/>
    <property type="project" value="InterPro"/>
</dbReference>
<proteinExistence type="predicted"/>
<feature type="domain" description="FMN-binding" evidence="6">
    <location>
        <begin position="16"/>
        <end position="98"/>
    </location>
</feature>
<dbReference type="GO" id="GO:0009055">
    <property type="term" value="F:electron transfer activity"/>
    <property type="evidence" value="ECO:0007669"/>
    <property type="project" value="InterPro"/>
</dbReference>
<protein>
    <recommendedName>
        <fullName evidence="6">FMN-binding domain-containing protein</fullName>
    </recommendedName>
</protein>
<keyword evidence="4" id="KW-0288">FMN</keyword>
<evidence type="ECO:0000256" key="2">
    <source>
        <dbReference type="ARBA" id="ARBA00022553"/>
    </source>
</evidence>
<keyword evidence="1" id="KW-0813">Transport</keyword>
<sequence length="112" mass="12246">MGLAFFSEEVGAGVTGYSGPINMMVGLDLAGSLRGVTVIDHQEPYGARSIEQPIFQRQFIGKHVRQMFHVGTDIDTVSGATITVRAATDAIRRGSRRMMRAYLQSRQTEPSS</sequence>
<gene>
    <name evidence="7" type="ORF">METZ01_LOCUS125334</name>
</gene>
<keyword evidence="5" id="KW-0249">Electron transport</keyword>
<dbReference type="AlphaFoldDB" id="A0A381Y6G0"/>
<dbReference type="InterPro" id="IPR010209">
    <property type="entry name" value="Ion_transpt_RnfG/RsxG"/>
</dbReference>
<dbReference type="GO" id="GO:0010181">
    <property type="term" value="F:FMN binding"/>
    <property type="evidence" value="ECO:0007669"/>
    <property type="project" value="InterPro"/>
</dbReference>
<evidence type="ECO:0000256" key="1">
    <source>
        <dbReference type="ARBA" id="ARBA00022448"/>
    </source>
</evidence>
<name>A0A381Y6G0_9ZZZZ</name>
<dbReference type="GO" id="GO:0005886">
    <property type="term" value="C:plasma membrane"/>
    <property type="evidence" value="ECO:0007669"/>
    <property type="project" value="InterPro"/>
</dbReference>
<organism evidence="7">
    <name type="scientific">marine metagenome</name>
    <dbReference type="NCBI Taxonomy" id="408172"/>
    <lineage>
        <taxon>unclassified sequences</taxon>
        <taxon>metagenomes</taxon>
        <taxon>ecological metagenomes</taxon>
    </lineage>
</organism>
<dbReference type="PANTHER" id="PTHR36118:SF1">
    <property type="entry name" value="ION-TRANSLOCATING OXIDOREDUCTASE COMPLEX SUBUNIT G"/>
    <property type="match status" value="1"/>
</dbReference>
<evidence type="ECO:0000256" key="4">
    <source>
        <dbReference type="ARBA" id="ARBA00022643"/>
    </source>
</evidence>